<reference evidence="2 3" key="1">
    <citation type="submission" date="2024-01" db="EMBL/GenBank/DDBJ databases">
        <title>A telomere-to-telomere, gap-free genome of sweet tea (Lithocarpus litseifolius).</title>
        <authorList>
            <person name="Zhou J."/>
        </authorList>
    </citation>
    <scope>NUCLEOTIDE SEQUENCE [LARGE SCALE GENOMIC DNA]</scope>
    <source>
        <strain evidence="2">Zhou-2022a</strain>
        <tissue evidence="2">Leaf</tissue>
    </source>
</reference>
<accession>A0AAW2BBV1</accession>
<feature type="region of interest" description="Disordered" evidence="1">
    <location>
        <begin position="240"/>
        <end position="261"/>
    </location>
</feature>
<evidence type="ECO:0000313" key="3">
    <source>
        <dbReference type="Proteomes" id="UP001459277"/>
    </source>
</evidence>
<name>A0AAW2BBV1_9ROSI</name>
<sequence>MGEESRTCNYPKSRFQKGEGCNECKVSATSCSSSMHLGQVASVMDTKADEFSDETTSKEKAVLRSYISDVELLSPSSSSGCNGGQHTSSDMSNVFSKQKELEGLGDNISCIIRSEDTKTSAGDMKNLLCTSALIDGSPAGRKAINDQFDFHYRASSHFDKVTTNHPWRPNRESSQAVVDFSRKSDQLEISSIRDFFGGASSLKGEPYDCSETQAESSLKKVTTFRVSGQLQDVNIHAGSVKDDTEMNSGNPVIEAGSGSDQKVQVGNSSVLVEGPHKWKHPSQSQLAGYNDKSITLEYEVCNFSFLV</sequence>
<proteinExistence type="predicted"/>
<gene>
    <name evidence="2" type="ORF">SO802_032976</name>
</gene>
<dbReference type="Proteomes" id="UP001459277">
    <property type="component" value="Unassembled WGS sequence"/>
</dbReference>
<evidence type="ECO:0000313" key="2">
    <source>
        <dbReference type="EMBL" id="KAK9983451.1"/>
    </source>
</evidence>
<dbReference type="EMBL" id="JAZDWU010000012">
    <property type="protein sequence ID" value="KAK9983451.1"/>
    <property type="molecule type" value="Genomic_DNA"/>
</dbReference>
<keyword evidence="3" id="KW-1185">Reference proteome</keyword>
<protein>
    <submittedName>
        <fullName evidence="2">Uncharacterized protein</fullName>
    </submittedName>
</protein>
<evidence type="ECO:0000256" key="1">
    <source>
        <dbReference type="SAM" id="MobiDB-lite"/>
    </source>
</evidence>
<comment type="caution">
    <text evidence="2">The sequence shown here is derived from an EMBL/GenBank/DDBJ whole genome shotgun (WGS) entry which is preliminary data.</text>
</comment>
<dbReference type="AlphaFoldDB" id="A0AAW2BBV1"/>
<organism evidence="2 3">
    <name type="scientific">Lithocarpus litseifolius</name>
    <dbReference type="NCBI Taxonomy" id="425828"/>
    <lineage>
        <taxon>Eukaryota</taxon>
        <taxon>Viridiplantae</taxon>
        <taxon>Streptophyta</taxon>
        <taxon>Embryophyta</taxon>
        <taxon>Tracheophyta</taxon>
        <taxon>Spermatophyta</taxon>
        <taxon>Magnoliopsida</taxon>
        <taxon>eudicotyledons</taxon>
        <taxon>Gunneridae</taxon>
        <taxon>Pentapetalae</taxon>
        <taxon>rosids</taxon>
        <taxon>fabids</taxon>
        <taxon>Fagales</taxon>
        <taxon>Fagaceae</taxon>
        <taxon>Lithocarpus</taxon>
    </lineage>
</organism>